<evidence type="ECO:0000313" key="2">
    <source>
        <dbReference type="EMBL" id="RNA08332.1"/>
    </source>
</evidence>
<organism evidence="2 3">
    <name type="scientific">Brachionus plicatilis</name>
    <name type="common">Marine rotifer</name>
    <name type="synonym">Brachionus muelleri</name>
    <dbReference type="NCBI Taxonomy" id="10195"/>
    <lineage>
        <taxon>Eukaryota</taxon>
        <taxon>Metazoa</taxon>
        <taxon>Spiralia</taxon>
        <taxon>Gnathifera</taxon>
        <taxon>Rotifera</taxon>
        <taxon>Eurotatoria</taxon>
        <taxon>Monogononta</taxon>
        <taxon>Pseudotrocha</taxon>
        <taxon>Ploima</taxon>
        <taxon>Brachionidae</taxon>
        <taxon>Brachionus</taxon>
    </lineage>
</organism>
<keyword evidence="3" id="KW-1185">Reference proteome</keyword>
<keyword evidence="1" id="KW-0812">Transmembrane</keyword>
<accession>A0A3M7QAU0</accession>
<protein>
    <submittedName>
        <fullName evidence="2">Uncharacterized protein</fullName>
    </submittedName>
</protein>
<proteinExistence type="predicted"/>
<keyword evidence="1" id="KW-0472">Membrane</keyword>
<dbReference type="EMBL" id="REGN01006777">
    <property type="protein sequence ID" value="RNA08332.1"/>
    <property type="molecule type" value="Genomic_DNA"/>
</dbReference>
<feature type="transmembrane region" description="Helical" evidence="1">
    <location>
        <begin position="6"/>
        <end position="25"/>
    </location>
</feature>
<name>A0A3M7QAU0_BRAPC</name>
<comment type="caution">
    <text evidence="2">The sequence shown here is derived from an EMBL/GenBank/DDBJ whole genome shotgun (WGS) entry which is preliminary data.</text>
</comment>
<reference evidence="2 3" key="1">
    <citation type="journal article" date="2018" name="Sci. Rep.">
        <title>Genomic signatures of local adaptation to the degree of environmental predictability in rotifers.</title>
        <authorList>
            <person name="Franch-Gras L."/>
            <person name="Hahn C."/>
            <person name="Garcia-Roger E.M."/>
            <person name="Carmona M.J."/>
            <person name="Serra M."/>
            <person name="Gomez A."/>
        </authorList>
    </citation>
    <scope>NUCLEOTIDE SEQUENCE [LARGE SCALE GENOMIC DNA]</scope>
    <source>
        <strain evidence="2">HYR1</strain>
    </source>
</reference>
<keyword evidence="1" id="KW-1133">Transmembrane helix</keyword>
<dbReference type="Proteomes" id="UP000276133">
    <property type="component" value="Unassembled WGS sequence"/>
</dbReference>
<dbReference type="AlphaFoldDB" id="A0A3M7QAU0"/>
<evidence type="ECO:0000313" key="3">
    <source>
        <dbReference type="Proteomes" id="UP000276133"/>
    </source>
</evidence>
<sequence>MPFNSLVIWTIWLFKFWLSVSLFEITSCNLDTSCMYSWICSLREVLSELCFSSSACRTWFSRVTVNRSSCNCRASLKCESMVCFSWLFSIFKYSLLIFRVFSSLLMVSS</sequence>
<gene>
    <name evidence="2" type="ORF">BpHYR1_003135</name>
</gene>
<evidence type="ECO:0000256" key="1">
    <source>
        <dbReference type="SAM" id="Phobius"/>
    </source>
</evidence>
<feature type="transmembrane region" description="Helical" evidence="1">
    <location>
        <begin position="83"/>
        <end position="107"/>
    </location>
</feature>